<evidence type="ECO:0000313" key="2">
    <source>
        <dbReference type="EMBL" id="MFC6036445.1"/>
    </source>
</evidence>
<feature type="transmembrane region" description="Helical" evidence="1">
    <location>
        <begin position="40"/>
        <end position="60"/>
    </location>
</feature>
<organism evidence="2 3">
    <name type="scientific">Hyphococcus aureus</name>
    <dbReference type="NCBI Taxonomy" id="2666033"/>
    <lineage>
        <taxon>Bacteria</taxon>
        <taxon>Pseudomonadati</taxon>
        <taxon>Pseudomonadota</taxon>
        <taxon>Alphaproteobacteria</taxon>
        <taxon>Parvularculales</taxon>
        <taxon>Parvularculaceae</taxon>
        <taxon>Hyphococcus</taxon>
    </lineage>
</organism>
<dbReference type="PIRSF" id="PIRSF032086">
    <property type="entry name" value="UCP032086"/>
    <property type="match status" value="1"/>
</dbReference>
<keyword evidence="1" id="KW-0812">Transmembrane</keyword>
<feature type="transmembrane region" description="Helical" evidence="1">
    <location>
        <begin position="12"/>
        <end position="33"/>
    </location>
</feature>
<keyword evidence="3" id="KW-1185">Reference proteome</keyword>
<reference evidence="2 3" key="1">
    <citation type="submission" date="2024-09" db="EMBL/GenBank/DDBJ databases">
        <authorList>
            <person name="Zhang Z.-H."/>
        </authorList>
    </citation>
    <scope>NUCLEOTIDE SEQUENCE [LARGE SCALE GENOMIC DNA]</scope>
    <source>
        <strain evidence="2 3">HHTR114</strain>
    </source>
</reference>
<evidence type="ECO:0000256" key="1">
    <source>
        <dbReference type="SAM" id="Phobius"/>
    </source>
</evidence>
<proteinExistence type="predicted"/>
<feature type="transmembrane region" description="Helical" evidence="1">
    <location>
        <begin position="90"/>
        <end position="113"/>
    </location>
</feature>
<evidence type="ECO:0008006" key="4">
    <source>
        <dbReference type="Google" id="ProtNLM"/>
    </source>
</evidence>
<accession>A0ABW1KWG2</accession>
<dbReference type="EMBL" id="JBHPON010000002">
    <property type="protein sequence ID" value="MFC6036445.1"/>
    <property type="molecule type" value="Genomic_DNA"/>
</dbReference>
<protein>
    <recommendedName>
        <fullName evidence="4">Urate oxidase N-terminal domain-containing protein</fullName>
    </recommendedName>
</protein>
<dbReference type="Proteomes" id="UP001596116">
    <property type="component" value="Unassembled WGS sequence"/>
</dbReference>
<comment type="caution">
    <text evidence="2">The sequence shown here is derived from an EMBL/GenBank/DDBJ whole genome shotgun (WGS) entry which is preliminary data.</text>
</comment>
<dbReference type="RefSeq" id="WP_379882321.1">
    <property type="nucleotide sequence ID" value="NZ_JBHPON010000002.1"/>
</dbReference>
<feature type="transmembrane region" description="Helical" evidence="1">
    <location>
        <begin position="125"/>
        <end position="150"/>
    </location>
</feature>
<keyword evidence="1" id="KW-1133">Transmembrane helix</keyword>
<gene>
    <name evidence="2" type="ORF">ACFMB1_12890</name>
</gene>
<evidence type="ECO:0000313" key="3">
    <source>
        <dbReference type="Proteomes" id="UP001596116"/>
    </source>
</evidence>
<dbReference type="InterPro" id="IPR016988">
    <property type="entry name" value="UCP032086"/>
</dbReference>
<keyword evidence="1" id="KW-0472">Membrane</keyword>
<sequence>MTILLTNLRNAVITGVVLAMLVAGLYLTMGGALDANYWRFFFRWLHVLSGVMWIGLLWYFNFVQIPLMPSIPDEQKPAVGKHIAPAALWWFRWGAMSTIATGLILAMLNGYIVQAMSLGLASGGVIRTTLIGIGMWLGIIMWFNVWFIIWPNQKKALNINNQFPDLAADAKAASARTAMLFSRTNTVLSIPMLYCMVGAQNL</sequence>
<name>A0ABW1KWG2_9PROT</name>